<dbReference type="Proteomes" id="UP000574769">
    <property type="component" value="Unassembled WGS sequence"/>
</dbReference>
<evidence type="ECO:0000313" key="2">
    <source>
        <dbReference type="Proteomes" id="UP000574769"/>
    </source>
</evidence>
<protein>
    <submittedName>
        <fullName evidence="1">Uncharacterized protein</fullName>
    </submittedName>
</protein>
<reference evidence="1 2" key="1">
    <citation type="submission" date="2020-08" db="EMBL/GenBank/DDBJ databases">
        <title>Genomic Encyclopedia of Type Strains, Phase IV (KMG-IV): sequencing the most valuable type-strain genomes for metagenomic binning, comparative biology and taxonomic classification.</title>
        <authorList>
            <person name="Goeker M."/>
        </authorList>
    </citation>
    <scope>NUCLEOTIDE SEQUENCE [LARGE SCALE GENOMIC DNA]</scope>
    <source>
        <strain evidence="1 2">DSM 15867</strain>
    </source>
</reference>
<dbReference type="RefSeq" id="WP_184112340.1">
    <property type="nucleotide sequence ID" value="NZ_JACHNY010000002.1"/>
</dbReference>
<dbReference type="EMBL" id="JACHNY010000002">
    <property type="protein sequence ID" value="MBB4616929.1"/>
    <property type="molecule type" value="Genomic_DNA"/>
</dbReference>
<keyword evidence="2" id="KW-1185">Reference proteome</keyword>
<comment type="caution">
    <text evidence="1">The sequence shown here is derived from an EMBL/GenBank/DDBJ whole genome shotgun (WGS) entry which is preliminary data.</text>
</comment>
<proteinExistence type="predicted"/>
<organism evidence="1 2">
    <name type="scientific">Sphingomonas abaci</name>
    <dbReference type="NCBI Taxonomy" id="237611"/>
    <lineage>
        <taxon>Bacteria</taxon>
        <taxon>Pseudomonadati</taxon>
        <taxon>Pseudomonadota</taxon>
        <taxon>Alphaproteobacteria</taxon>
        <taxon>Sphingomonadales</taxon>
        <taxon>Sphingomonadaceae</taxon>
        <taxon>Sphingomonas</taxon>
    </lineage>
</organism>
<evidence type="ECO:0000313" key="1">
    <source>
        <dbReference type="EMBL" id="MBB4616929.1"/>
    </source>
</evidence>
<accession>A0A7W7AH49</accession>
<gene>
    <name evidence="1" type="ORF">GGQ96_001049</name>
</gene>
<sequence>MKRADVLKAIHAAGVSGDRRAFLRLYTEHRISLDVARAEYAAGQEMAKNFADRPDVQRKPENLYMEPRP</sequence>
<name>A0A7W7AH49_9SPHN</name>
<dbReference type="AlphaFoldDB" id="A0A7W7AH49"/>